<protein>
    <submittedName>
        <fullName evidence="2">Uncharacterized protein</fullName>
    </submittedName>
</protein>
<feature type="coiled-coil region" evidence="1">
    <location>
        <begin position="30"/>
        <end position="64"/>
    </location>
</feature>
<proteinExistence type="predicted"/>
<dbReference type="AlphaFoldDB" id="A0A0C2RUW3"/>
<accession>A0A0C2RUW3</accession>
<gene>
    <name evidence="2" type="ORF">M378DRAFT_19306</name>
</gene>
<evidence type="ECO:0000313" key="3">
    <source>
        <dbReference type="Proteomes" id="UP000054549"/>
    </source>
</evidence>
<dbReference type="HOGENOM" id="CLU_2037487_0_0_1"/>
<sequence>MDSSNYGKHNKMAVPRSSTTYTFMEALALYEHAQSNQTNLKHALADATEQLQEAMMAVHDTQHQLVDADFQLGRARHIARTSGYPEILTQEHPRILQVISYDDRRHSVTIPGGPSFTVWLD</sequence>
<dbReference type="Proteomes" id="UP000054549">
    <property type="component" value="Unassembled WGS sequence"/>
</dbReference>
<reference evidence="2 3" key="1">
    <citation type="submission" date="2014-04" db="EMBL/GenBank/DDBJ databases">
        <title>Evolutionary Origins and Diversification of the Mycorrhizal Mutualists.</title>
        <authorList>
            <consortium name="DOE Joint Genome Institute"/>
            <consortium name="Mycorrhizal Genomics Consortium"/>
            <person name="Kohler A."/>
            <person name="Kuo A."/>
            <person name="Nagy L.G."/>
            <person name="Floudas D."/>
            <person name="Copeland A."/>
            <person name="Barry K.W."/>
            <person name="Cichocki N."/>
            <person name="Veneault-Fourrey C."/>
            <person name="LaButti K."/>
            <person name="Lindquist E.A."/>
            <person name="Lipzen A."/>
            <person name="Lundell T."/>
            <person name="Morin E."/>
            <person name="Murat C."/>
            <person name="Riley R."/>
            <person name="Ohm R."/>
            <person name="Sun H."/>
            <person name="Tunlid A."/>
            <person name="Henrissat B."/>
            <person name="Grigoriev I.V."/>
            <person name="Hibbett D.S."/>
            <person name="Martin F."/>
        </authorList>
    </citation>
    <scope>NUCLEOTIDE SEQUENCE [LARGE SCALE GENOMIC DNA]</scope>
    <source>
        <strain evidence="2 3">Koide BX008</strain>
    </source>
</reference>
<organism evidence="2 3">
    <name type="scientific">Amanita muscaria (strain Koide BX008)</name>
    <dbReference type="NCBI Taxonomy" id="946122"/>
    <lineage>
        <taxon>Eukaryota</taxon>
        <taxon>Fungi</taxon>
        <taxon>Dikarya</taxon>
        <taxon>Basidiomycota</taxon>
        <taxon>Agaricomycotina</taxon>
        <taxon>Agaricomycetes</taxon>
        <taxon>Agaricomycetidae</taxon>
        <taxon>Agaricales</taxon>
        <taxon>Pluteineae</taxon>
        <taxon>Amanitaceae</taxon>
        <taxon>Amanita</taxon>
    </lineage>
</organism>
<name>A0A0C2RUW3_AMAMK</name>
<dbReference type="InParanoid" id="A0A0C2RUW3"/>
<keyword evidence="1" id="KW-0175">Coiled coil</keyword>
<evidence type="ECO:0000256" key="1">
    <source>
        <dbReference type="SAM" id="Coils"/>
    </source>
</evidence>
<evidence type="ECO:0000313" key="2">
    <source>
        <dbReference type="EMBL" id="KIL54005.1"/>
    </source>
</evidence>
<keyword evidence="3" id="KW-1185">Reference proteome</keyword>
<dbReference type="EMBL" id="KN819039">
    <property type="protein sequence ID" value="KIL54005.1"/>
    <property type="molecule type" value="Genomic_DNA"/>
</dbReference>